<keyword evidence="2" id="KW-1185">Reference proteome</keyword>
<dbReference type="OrthoDB" id="467131at2"/>
<dbReference type="EMBL" id="AUZM01000066">
    <property type="protein sequence ID" value="ERT05154.1"/>
    <property type="molecule type" value="Genomic_DNA"/>
</dbReference>
<comment type="caution">
    <text evidence="1">The sequence shown here is derived from an EMBL/GenBank/DDBJ whole genome shotgun (WGS) entry which is preliminary data.</text>
</comment>
<evidence type="ECO:0000313" key="1">
    <source>
        <dbReference type="EMBL" id="ERT05154.1"/>
    </source>
</evidence>
<gene>
    <name evidence="1" type="ORF">M595_4893</name>
</gene>
<dbReference type="Proteomes" id="UP000017127">
    <property type="component" value="Unassembled WGS sequence"/>
</dbReference>
<dbReference type="PATRIC" id="fig|1348334.3.peg.4718"/>
<protein>
    <submittedName>
        <fullName evidence="1">Uncharacterized protein</fullName>
    </submittedName>
</protein>
<evidence type="ECO:0000313" key="2">
    <source>
        <dbReference type="Proteomes" id="UP000017127"/>
    </source>
</evidence>
<organism evidence="1 2">
    <name type="scientific">Lyngbya aestuarii BL J</name>
    <dbReference type="NCBI Taxonomy" id="1348334"/>
    <lineage>
        <taxon>Bacteria</taxon>
        <taxon>Bacillati</taxon>
        <taxon>Cyanobacteriota</taxon>
        <taxon>Cyanophyceae</taxon>
        <taxon>Oscillatoriophycideae</taxon>
        <taxon>Oscillatoriales</taxon>
        <taxon>Microcoleaceae</taxon>
        <taxon>Lyngbya</taxon>
    </lineage>
</organism>
<accession>U7QBC0</accession>
<reference evidence="1 2" key="1">
    <citation type="journal article" date="2013" name="Front. Microbiol.">
        <title>Comparative genomic analyses of the cyanobacterium, Lyngbya aestuarii BL J, a powerful hydrogen producer.</title>
        <authorList>
            <person name="Kothari A."/>
            <person name="Vaughn M."/>
            <person name="Garcia-Pichel F."/>
        </authorList>
    </citation>
    <scope>NUCLEOTIDE SEQUENCE [LARGE SCALE GENOMIC DNA]</scope>
    <source>
        <strain evidence="1 2">BL J</strain>
    </source>
</reference>
<proteinExistence type="predicted"/>
<dbReference type="RefSeq" id="WP_023068604.1">
    <property type="nucleotide sequence ID" value="NZ_AUZM01000066.1"/>
</dbReference>
<sequence>MINFISGIYTHISTWLNKFQVKRFLAAILVGSLLLTTGLSEGTNRSLTNKVDNTIHQGDSQRPKTTGEWKAEARETENAPGERIQRIAGESAEAVKDWASLYPEVADSTFEDDSVQTK</sequence>
<dbReference type="AlphaFoldDB" id="U7QBC0"/>
<name>U7QBC0_9CYAN</name>